<evidence type="ECO:0000256" key="1">
    <source>
        <dbReference type="SAM" id="MobiDB-lite"/>
    </source>
</evidence>
<dbReference type="GeneID" id="87872646"/>
<feature type="region of interest" description="Disordered" evidence="1">
    <location>
        <begin position="110"/>
        <end position="130"/>
    </location>
</feature>
<keyword evidence="3" id="KW-1185">Reference proteome</keyword>
<protein>
    <submittedName>
        <fullName evidence="2">Uncharacterized protein</fullName>
    </submittedName>
</protein>
<comment type="caution">
    <text evidence="2">The sequence shown here is derived from an EMBL/GenBank/DDBJ whole genome shotgun (WGS) entry which is preliminary data.</text>
</comment>
<feature type="compositionally biased region" description="Low complexity" evidence="1">
    <location>
        <begin position="449"/>
        <end position="477"/>
    </location>
</feature>
<gene>
    <name evidence="2" type="ORF">B0T23DRAFT_317802</name>
</gene>
<evidence type="ECO:0000313" key="2">
    <source>
        <dbReference type="EMBL" id="KAK3492061.1"/>
    </source>
</evidence>
<dbReference type="EMBL" id="JAULSX010000004">
    <property type="protein sequence ID" value="KAK3492061.1"/>
    <property type="molecule type" value="Genomic_DNA"/>
</dbReference>
<organism evidence="2 3">
    <name type="scientific">Neurospora hispaniola</name>
    <dbReference type="NCBI Taxonomy" id="588809"/>
    <lineage>
        <taxon>Eukaryota</taxon>
        <taxon>Fungi</taxon>
        <taxon>Dikarya</taxon>
        <taxon>Ascomycota</taxon>
        <taxon>Pezizomycotina</taxon>
        <taxon>Sordariomycetes</taxon>
        <taxon>Sordariomycetidae</taxon>
        <taxon>Sordariales</taxon>
        <taxon>Sordariaceae</taxon>
        <taxon>Neurospora</taxon>
    </lineage>
</organism>
<accession>A0AAJ0I7E1</accession>
<dbReference type="AlphaFoldDB" id="A0AAJ0I7E1"/>
<reference evidence="2 3" key="1">
    <citation type="journal article" date="2023" name="Mol. Phylogenet. Evol.">
        <title>Genome-scale phylogeny and comparative genomics of the fungal order Sordariales.</title>
        <authorList>
            <person name="Hensen N."/>
            <person name="Bonometti L."/>
            <person name="Westerberg I."/>
            <person name="Brannstrom I.O."/>
            <person name="Guillou S."/>
            <person name="Cros-Aarteil S."/>
            <person name="Calhoun S."/>
            <person name="Haridas S."/>
            <person name="Kuo A."/>
            <person name="Mondo S."/>
            <person name="Pangilinan J."/>
            <person name="Riley R."/>
            <person name="LaButti K."/>
            <person name="Andreopoulos B."/>
            <person name="Lipzen A."/>
            <person name="Chen C."/>
            <person name="Yan M."/>
            <person name="Daum C."/>
            <person name="Ng V."/>
            <person name="Clum A."/>
            <person name="Steindorff A."/>
            <person name="Ohm R.A."/>
            <person name="Martin F."/>
            <person name="Silar P."/>
            <person name="Natvig D.O."/>
            <person name="Lalanne C."/>
            <person name="Gautier V."/>
            <person name="Ament-Velasquez S.L."/>
            <person name="Kruys A."/>
            <person name="Hutchinson M.I."/>
            <person name="Powell A.J."/>
            <person name="Barry K."/>
            <person name="Miller A.N."/>
            <person name="Grigoriev I.V."/>
            <person name="Debuchy R."/>
            <person name="Gladieux P."/>
            <person name="Hiltunen Thoren M."/>
            <person name="Johannesson H."/>
        </authorList>
    </citation>
    <scope>NUCLEOTIDE SEQUENCE [LARGE SCALE GENOMIC DNA]</scope>
    <source>
        <strain evidence="2 3">FGSC 10403</strain>
    </source>
</reference>
<proteinExistence type="predicted"/>
<evidence type="ECO:0000313" key="3">
    <source>
        <dbReference type="Proteomes" id="UP001285908"/>
    </source>
</evidence>
<feature type="region of interest" description="Disordered" evidence="1">
    <location>
        <begin position="449"/>
        <end position="485"/>
    </location>
</feature>
<name>A0AAJ0I7E1_9PEZI</name>
<feature type="region of interest" description="Disordered" evidence="1">
    <location>
        <begin position="793"/>
        <end position="832"/>
    </location>
</feature>
<feature type="region of interest" description="Disordered" evidence="1">
    <location>
        <begin position="68"/>
        <end position="89"/>
    </location>
</feature>
<dbReference type="RefSeq" id="XP_062692519.1">
    <property type="nucleotide sequence ID" value="XM_062835024.1"/>
</dbReference>
<feature type="region of interest" description="Disordered" evidence="1">
    <location>
        <begin position="207"/>
        <end position="243"/>
    </location>
</feature>
<dbReference type="Proteomes" id="UP001285908">
    <property type="component" value="Unassembled WGS sequence"/>
</dbReference>
<sequence>MRSPFGTTGLTRSLGLVALALSTTCTGIYIPSARVPLPASLARKDATTITVTTVSTAGTTVTNLEADSSVSVPTAATTPSLRRTRSRRPVTVVETVTATTVMETVTVTPAASSATNSVEDNNASSGSSDVSSISTEVVTDVVVVSPETVTIIYGGGVSSTDAGPVSRGVVSSASDVPSSSANAASTSIEVTTVTVFPEVVSTSTVGVSSSTDEVSDSASTNNAVSTRRTTITLGKGTTTATEAATSVEPSTSVQRTITIDTAALVTLPTSLVTLTRRADNKAAPSSPSSSDGGAISIATLASASPVVWNPLFGHGPVVVSTSSAFMNPPFGHGPVVVSTSSAFMNPLFGHGPVVVSASTLDAPETLSTVFVTAKRTGDAAVSSGGSSSAAASASTPDVVKTLPGIVIVSSLDTPETTLSTVFVTAKRTGDGAVSSSGSSSVAPATRASASVSSSGSSSSAAASASTSADAAPVSSTTNDRPLLTITRTSTNVTATVHVTVAPTRTSTSVTATVHVTVVTATVHVAVTPAAPTETRSTLQLAQANCLVCQDIFDDNGIVPPEKVPASAAYAVKRNLDSLEEPLNNTAPRRRIPVGKLISLDGGDDIAPLLIPPMLPTGGVVDDHANATVNRDGAVVSRQLVPPMMSGFSVATHITRSSFSPIRLPPVTNNADLHTTHSTHSPIRLAPITNNADHATRPKQTATPIRLAPINNITTPTGVPQPQPTDVLQPKPFINHAPLKDVLPGVVDNDHLEPLSQGTAKSRRAETFPLPPLNITRGNLNQAYNPSPKSTVFKTPATKSRVPNPLIATPNPLLGTPRPTPTPTPVWEHKTHI</sequence>